<comment type="caution">
    <text evidence="2">The sequence shown here is derived from an EMBL/GenBank/DDBJ whole genome shotgun (WGS) entry which is preliminary data.</text>
</comment>
<feature type="domain" description="TNase-like" evidence="1">
    <location>
        <begin position="1"/>
        <end position="73"/>
    </location>
</feature>
<keyword evidence="3" id="KW-1185">Reference proteome</keyword>
<protein>
    <submittedName>
        <fullName evidence="2">Thermonuclease family protein</fullName>
    </submittedName>
</protein>
<dbReference type="AlphaFoldDB" id="A0A5N7MNC7"/>
<evidence type="ECO:0000313" key="2">
    <source>
        <dbReference type="EMBL" id="MPR27614.1"/>
    </source>
</evidence>
<dbReference type="InterPro" id="IPR035437">
    <property type="entry name" value="SNase_OB-fold_sf"/>
</dbReference>
<name>A0A5N7MNC7_9HYPH</name>
<sequence length="92" mass="10934">MRLWNVDAPESFRPRCDAELVAGPKAKERLVQLLRRERVQIDRQRQDRYRRTLARVRADDRDVGETLIAEGPALPGRDGREAWEERRRHWCG</sequence>
<dbReference type="InterPro" id="IPR016071">
    <property type="entry name" value="Staphylococal_nuclease_OB-fold"/>
</dbReference>
<organism evidence="2 3">
    <name type="scientific">Microvirga tunisiensis</name>
    <dbReference type="NCBI Taxonomy" id="2108360"/>
    <lineage>
        <taxon>Bacteria</taxon>
        <taxon>Pseudomonadati</taxon>
        <taxon>Pseudomonadota</taxon>
        <taxon>Alphaproteobacteria</taxon>
        <taxon>Hyphomicrobiales</taxon>
        <taxon>Methylobacteriaceae</taxon>
        <taxon>Microvirga</taxon>
    </lineage>
</organism>
<accession>A0A5N7MNC7</accession>
<dbReference type="PROSITE" id="PS50830">
    <property type="entry name" value="TNASE_3"/>
    <property type="match status" value="1"/>
</dbReference>
<dbReference type="Pfam" id="PF00565">
    <property type="entry name" value="SNase"/>
    <property type="match status" value="1"/>
</dbReference>
<dbReference type="EMBL" id="VOSK01000098">
    <property type="protein sequence ID" value="MPR27614.1"/>
    <property type="molecule type" value="Genomic_DNA"/>
</dbReference>
<dbReference type="Proteomes" id="UP000403266">
    <property type="component" value="Unassembled WGS sequence"/>
</dbReference>
<dbReference type="SUPFAM" id="SSF50199">
    <property type="entry name" value="Staphylococcal nuclease"/>
    <property type="match status" value="1"/>
</dbReference>
<dbReference type="Gene3D" id="2.40.50.90">
    <property type="match status" value="1"/>
</dbReference>
<reference evidence="2 3" key="1">
    <citation type="journal article" date="2019" name="Syst. Appl. Microbiol.">
        <title>Microvirga tunisiensis sp. nov., a root nodule symbiotic bacterium isolated from Lupinus micranthus and L. luteus grown in Northern Tunisia.</title>
        <authorList>
            <person name="Msaddak A."/>
            <person name="Rejili M."/>
            <person name="Duran D."/>
            <person name="Mars M."/>
            <person name="Palacios J.M."/>
            <person name="Ruiz-Argueso T."/>
            <person name="Rey L."/>
            <person name="Imperial J."/>
        </authorList>
    </citation>
    <scope>NUCLEOTIDE SEQUENCE [LARGE SCALE GENOMIC DNA]</scope>
    <source>
        <strain evidence="2 3">Lmie10</strain>
    </source>
</reference>
<proteinExistence type="predicted"/>
<evidence type="ECO:0000259" key="1">
    <source>
        <dbReference type="PROSITE" id="PS50830"/>
    </source>
</evidence>
<gene>
    <name evidence="2" type="ORF">FS320_21150</name>
</gene>
<evidence type="ECO:0000313" key="3">
    <source>
        <dbReference type="Proteomes" id="UP000403266"/>
    </source>
</evidence>